<evidence type="ECO:0000313" key="2">
    <source>
        <dbReference type="EMBL" id="KAG9195895.1"/>
    </source>
</evidence>
<dbReference type="InterPro" id="IPR000210">
    <property type="entry name" value="BTB/POZ_dom"/>
</dbReference>
<name>A0AAD4NW66_9PLEO</name>
<dbReference type="SUPFAM" id="SSF54695">
    <property type="entry name" value="POZ domain"/>
    <property type="match status" value="1"/>
</dbReference>
<evidence type="ECO:0000259" key="1">
    <source>
        <dbReference type="PROSITE" id="PS50097"/>
    </source>
</evidence>
<dbReference type="Gene3D" id="3.30.710.10">
    <property type="entry name" value="Potassium Channel Kv1.1, Chain A"/>
    <property type="match status" value="1"/>
</dbReference>
<gene>
    <name evidence="2" type="ORF">G6011_01016</name>
</gene>
<organism evidence="2 3">
    <name type="scientific">Alternaria panax</name>
    <dbReference type="NCBI Taxonomy" id="48097"/>
    <lineage>
        <taxon>Eukaryota</taxon>
        <taxon>Fungi</taxon>
        <taxon>Dikarya</taxon>
        <taxon>Ascomycota</taxon>
        <taxon>Pezizomycotina</taxon>
        <taxon>Dothideomycetes</taxon>
        <taxon>Pleosporomycetidae</taxon>
        <taxon>Pleosporales</taxon>
        <taxon>Pleosporineae</taxon>
        <taxon>Pleosporaceae</taxon>
        <taxon>Alternaria</taxon>
        <taxon>Alternaria sect. Panax</taxon>
    </lineage>
</organism>
<dbReference type="InterPro" id="IPR011333">
    <property type="entry name" value="SKP1/BTB/POZ_sf"/>
</dbReference>
<comment type="caution">
    <text evidence="2">The sequence shown here is derived from an EMBL/GenBank/DDBJ whole genome shotgun (WGS) entry which is preliminary data.</text>
</comment>
<dbReference type="Proteomes" id="UP001199106">
    <property type="component" value="Unassembled WGS sequence"/>
</dbReference>
<evidence type="ECO:0000313" key="3">
    <source>
        <dbReference type="Proteomes" id="UP001199106"/>
    </source>
</evidence>
<dbReference type="CDD" id="cd18186">
    <property type="entry name" value="BTB_POZ_ZBTB_KLHL-like"/>
    <property type="match status" value="1"/>
</dbReference>
<proteinExistence type="predicted"/>
<reference evidence="2" key="1">
    <citation type="submission" date="2021-07" db="EMBL/GenBank/DDBJ databases">
        <title>Genome Resource of American Ginseng Black Spot Pathogen Alternaria panax.</title>
        <authorList>
            <person name="Qiu C."/>
            <person name="Wang W."/>
            <person name="Liu Z."/>
        </authorList>
    </citation>
    <scope>NUCLEOTIDE SEQUENCE</scope>
    <source>
        <strain evidence="2">BNCC115425</strain>
    </source>
</reference>
<dbReference type="EMBL" id="JAANER010000001">
    <property type="protein sequence ID" value="KAG9195895.1"/>
    <property type="molecule type" value="Genomic_DNA"/>
</dbReference>
<dbReference type="AlphaFoldDB" id="A0AAD4NW66"/>
<dbReference type="Pfam" id="PF00651">
    <property type="entry name" value="BTB"/>
    <property type="match status" value="1"/>
</dbReference>
<keyword evidence="3" id="KW-1185">Reference proteome</keyword>
<dbReference type="PROSITE" id="PS50097">
    <property type="entry name" value="BTB"/>
    <property type="match status" value="1"/>
</dbReference>
<accession>A0AAD4NW66</accession>
<protein>
    <recommendedName>
        <fullName evidence="1">BTB domain-containing protein</fullName>
    </recommendedName>
</protein>
<sequence>MGFEIVTVCVGETDAAVNIPVYRDQLSAVSHYFRDAFEGGFKDAENRFLLLVDVSKQTFKTLLRRSATKILEESTTAHGELKTAKRKRIGSHTRRQSASMSAIDERGGSLMSIHTEQMEVLCWDNQEGLDSYGLMLFSFLRLYVFADKYNVPQLRDDVFTALIAQSSAWKAVPHSCVLHEEQCRKRIRDHPHIFTARIDACVQDTSGMAEERDEE</sequence>
<feature type="domain" description="BTB" evidence="1">
    <location>
        <begin position="4"/>
        <end position="64"/>
    </location>
</feature>